<reference evidence="2" key="1">
    <citation type="journal article" date="2019" name="bioRxiv">
        <title>Genomics, evolutionary history and diagnostics of the Alternaria alternata species group including apple and Asian pear pathotypes.</title>
        <authorList>
            <person name="Armitage A.D."/>
            <person name="Cockerton H.M."/>
            <person name="Sreenivasaprasad S."/>
            <person name="Woodhall J.W."/>
            <person name="Lane C.R."/>
            <person name="Harrison R.J."/>
            <person name="Clarkson J.P."/>
        </authorList>
    </citation>
    <scope>NUCLEOTIDE SEQUENCE [LARGE SCALE GENOMIC DNA]</scope>
    <source>
        <strain evidence="2">FERA 1177</strain>
    </source>
</reference>
<accession>A0A4Q4MZT5</accession>
<dbReference type="EMBL" id="PDXD01000062">
    <property type="protein sequence ID" value="RYN66025.1"/>
    <property type="molecule type" value="Genomic_DNA"/>
</dbReference>
<organism evidence="1 2">
    <name type="scientific">Alternaria alternata</name>
    <name type="common">Alternaria rot fungus</name>
    <name type="synonym">Torula alternata</name>
    <dbReference type="NCBI Taxonomy" id="5599"/>
    <lineage>
        <taxon>Eukaryota</taxon>
        <taxon>Fungi</taxon>
        <taxon>Dikarya</taxon>
        <taxon>Ascomycota</taxon>
        <taxon>Pezizomycotina</taxon>
        <taxon>Dothideomycetes</taxon>
        <taxon>Pleosporomycetidae</taxon>
        <taxon>Pleosporales</taxon>
        <taxon>Pleosporineae</taxon>
        <taxon>Pleosporaceae</taxon>
        <taxon>Alternaria</taxon>
        <taxon>Alternaria sect. Alternaria</taxon>
        <taxon>Alternaria alternata complex</taxon>
    </lineage>
</organism>
<evidence type="ECO:0000313" key="1">
    <source>
        <dbReference type="EMBL" id="RYN66025.1"/>
    </source>
</evidence>
<comment type="caution">
    <text evidence="1">The sequence shown here is derived from an EMBL/GenBank/DDBJ whole genome shotgun (WGS) entry which is preliminary data.</text>
</comment>
<dbReference type="AlphaFoldDB" id="A0A4Q4MZT5"/>
<evidence type="ECO:0000313" key="2">
    <source>
        <dbReference type="Proteomes" id="UP000291422"/>
    </source>
</evidence>
<sequence>MSGYEHSSAGSHYNYDTFEDFCYETLNGTHPMYGYSQNQLNSPIDYEQSPVGVELRTEFPTMANCECYAPTIRFIATPLGFKFFISTFQLSVVK</sequence>
<name>A0A4Q4MZT5_ALTAL</name>
<dbReference type="Proteomes" id="UP000291422">
    <property type="component" value="Unassembled WGS sequence"/>
</dbReference>
<gene>
    <name evidence="1" type="ORF">AA0117_g12019</name>
</gene>
<dbReference type="VEuPathDB" id="FungiDB:CC77DRAFT_548894"/>
<proteinExistence type="predicted"/>
<protein>
    <submittedName>
        <fullName evidence="1">Uncharacterized protein</fullName>
    </submittedName>
</protein>